<dbReference type="EMBL" id="JAMRYU010000008">
    <property type="protein sequence ID" value="MDC4240240.1"/>
    <property type="molecule type" value="Genomic_DNA"/>
</dbReference>
<organism evidence="1 2">
    <name type="scientific">Clostridium tertium</name>
    <dbReference type="NCBI Taxonomy" id="1559"/>
    <lineage>
        <taxon>Bacteria</taxon>
        <taxon>Bacillati</taxon>
        <taxon>Bacillota</taxon>
        <taxon>Clostridia</taxon>
        <taxon>Eubacteriales</taxon>
        <taxon>Clostridiaceae</taxon>
        <taxon>Clostridium</taxon>
    </lineage>
</organism>
<comment type="caution">
    <text evidence="1">The sequence shown here is derived from an EMBL/GenBank/DDBJ whole genome shotgun (WGS) entry which is preliminary data.</text>
</comment>
<sequence length="63" mass="7656">MFIIGEFINPNMVNNEKNAIDFERYCKDERLSSIEIRSEVYKSSKNKRNKLLKEFIILIRRIF</sequence>
<keyword evidence="2" id="KW-1185">Reference proteome</keyword>
<protein>
    <submittedName>
        <fullName evidence="1">Uncharacterized protein</fullName>
    </submittedName>
</protein>
<proteinExistence type="predicted"/>
<dbReference type="RefSeq" id="WP_035285180.1">
    <property type="nucleotide sequence ID" value="NZ_CABKOG010000003.1"/>
</dbReference>
<name>A0A9X3XIZ3_9CLOT</name>
<accession>A0A9X3XIZ3</accession>
<dbReference type="AlphaFoldDB" id="A0A9X3XIZ3"/>
<dbReference type="Proteomes" id="UP001141183">
    <property type="component" value="Unassembled WGS sequence"/>
</dbReference>
<evidence type="ECO:0000313" key="1">
    <source>
        <dbReference type="EMBL" id="MDC4240240.1"/>
    </source>
</evidence>
<gene>
    <name evidence="1" type="ORF">NE398_08680</name>
</gene>
<reference evidence="1" key="1">
    <citation type="submission" date="2022-05" db="EMBL/GenBank/DDBJ databases">
        <title>Draft genome sequence of Clostridium tertium strain CP3 isolated from Peru.</title>
        <authorList>
            <person name="Hurtado R."/>
            <person name="Lima L."/>
            <person name="Sousa T."/>
            <person name="Jaiswal A.K."/>
            <person name="Tiwari S."/>
            <person name="Maturrano L."/>
            <person name="Brenig B."/>
            <person name="Azevedo V."/>
        </authorList>
    </citation>
    <scope>NUCLEOTIDE SEQUENCE</scope>
    <source>
        <strain evidence="1">CP3</strain>
    </source>
</reference>
<evidence type="ECO:0000313" key="2">
    <source>
        <dbReference type="Proteomes" id="UP001141183"/>
    </source>
</evidence>